<evidence type="ECO:0000256" key="1">
    <source>
        <dbReference type="ARBA" id="ARBA00022723"/>
    </source>
</evidence>
<keyword evidence="1 6" id="KW-0479">Metal-binding</keyword>
<feature type="region of interest" description="Disordered" evidence="7">
    <location>
        <begin position="298"/>
        <end position="317"/>
    </location>
</feature>
<dbReference type="CDD" id="cd10747">
    <property type="entry name" value="DnaJ_C"/>
    <property type="match status" value="1"/>
</dbReference>
<reference evidence="10 11" key="1">
    <citation type="journal article" date="2024" name="J. Plant Pathol.">
        <title>Sequence and assembly of the genome of Seiridium unicorne, isolate CBS 538.82, causal agent of cypress canker disease.</title>
        <authorList>
            <person name="Scali E."/>
            <person name="Rocca G.D."/>
            <person name="Danti R."/>
            <person name="Garbelotto M."/>
            <person name="Barberini S."/>
            <person name="Baroncelli R."/>
            <person name="Emiliani G."/>
        </authorList>
    </citation>
    <scope>NUCLEOTIDE SEQUENCE [LARGE SCALE GENOMIC DNA]</scope>
    <source>
        <strain evidence="10 11">BM-138-508</strain>
    </source>
</reference>
<accession>A0ABR2V178</accession>
<feature type="region of interest" description="Disordered" evidence="7">
    <location>
        <begin position="634"/>
        <end position="708"/>
    </location>
</feature>
<dbReference type="Pfam" id="PF13867">
    <property type="entry name" value="SAP30_Sin3_bdg"/>
    <property type="match status" value="1"/>
</dbReference>
<dbReference type="HAMAP" id="MF_01152">
    <property type="entry name" value="DnaJ"/>
    <property type="match status" value="1"/>
</dbReference>
<protein>
    <submittedName>
        <fullName evidence="10">DnaJ</fullName>
    </submittedName>
</protein>
<evidence type="ECO:0000256" key="5">
    <source>
        <dbReference type="ARBA" id="ARBA00023186"/>
    </source>
</evidence>
<dbReference type="InterPro" id="IPR008971">
    <property type="entry name" value="HSP40/DnaJ_pept-bd"/>
</dbReference>
<dbReference type="SUPFAM" id="SSF46565">
    <property type="entry name" value="Chaperone J-domain"/>
    <property type="match status" value="1"/>
</dbReference>
<dbReference type="PROSITE" id="PS51188">
    <property type="entry name" value="ZF_CR"/>
    <property type="match status" value="1"/>
</dbReference>
<dbReference type="PROSITE" id="PS50076">
    <property type="entry name" value="DNAJ_2"/>
    <property type="match status" value="1"/>
</dbReference>
<keyword evidence="4 6" id="KW-0862">Zinc</keyword>
<dbReference type="EMBL" id="JARVKF010000223">
    <property type="protein sequence ID" value="KAK9420647.1"/>
    <property type="molecule type" value="Genomic_DNA"/>
</dbReference>
<dbReference type="Gene3D" id="1.10.287.110">
    <property type="entry name" value="DnaJ domain"/>
    <property type="match status" value="1"/>
</dbReference>
<feature type="region of interest" description="Disordered" evidence="7">
    <location>
        <begin position="1"/>
        <end position="77"/>
    </location>
</feature>
<evidence type="ECO:0000313" key="11">
    <source>
        <dbReference type="Proteomes" id="UP001408356"/>
    </source>
</evidence>
<evidence type="ECO:0000256" key="3">
    <source>
        <dbReference type="ARBA" id="ARBA00022771"/>
    </source>
</evidence>
<evidence type="ECO:0000256" key="4">
    <source>
        <dbReference type="ARBA" id="ARBA00022833"/>
    </source>
</evidence>
<dbReference type="PANTHER" id="PTHR43096">
    <property type="entry name" value="DNAJ HOMOLOG 1, MITOCHONDRIAL-RELATED"/>
    <property type="match status" value="1"/>
</dbReference>
<dbReference type="InterPro" id="IPR036869">
    <property type="entry name" value="J_dom_sf"/>
</dbReference>
<dbReference type="SUPFAM" id="SSF49493">
    <property type="entry name" value="HSP40/DnaJ peptide-binding domain"/>
    <property type="match status" value="2"/>
</dbReference>
<feature type="compositionally biased region" description="Basic and acidic residues" evidence="7">
    <location>
        <begin position="646"/>
        <end position="658"/>
    </location>
</feature>
<comment type="caution">
    <text evidence="10">The sequence shown here is derived from an EMBL/GenBank/DDBJ whole genome shotgun (WGS) entry which is preliminary data.</text>
</comment>
<feature type="compositionally biased region" description="Polar residues" evidence="7">
    <location>
        <begin position="46"/>
        <end position="57"/>
    </location>
</feature>
<evidence type="ECO:0000259" key="8">
    <source>
        <dbReference type="PROSITE" id="PS50076"/>
    </source>
</evidence>
<dbReference type="InterPro" id="IPR002939">
    <property type="entry name" value="DnaJ_C"/>
</dbReference>
<proteinExistence type="inferred from homology"/>
<dbReference type="SMART" id="SM00271">
    <property type="entry name" value="DnaJ"/>
    <property type="match status" value="1"/>
</dbReference>
<gene>
    <name evidence="10" type="ORF">SUNI508_00738</name>
</gene>
<dbReference type="Gene3D" id="6.10.160.20">
    <property type="match status" value="1"/>
</dbReference>
<dbReference type="Pfam" id="PF00684">
    <property type="entry name" value="DnaJ_CXXCXGXG"/>
    <property type="match status" value="1"/>
</dbReference>
<dbReference type="Pfam" id="PF01556">
    <property type="entry name" value="DnaJ_C"/>
    <property type="match status" value="1"/>
</dbReference>
<evidence type="ECO:0000313" key="10">
    <source>
        <dbReference type="EMBL" id="KAK9420647.1"/>
    </source>
</evidence>
<organism evidence="10 11">
    <name type="scientific">Seiridium unicorne</name>
    <dbReference type="NCBI Taxonomy" id="138068"/>
    <lineage>
        <taxon>Eukaryota</taxon>
        <taxon>Fungi</taxon>
        <taxon>Dikarya</taxon>
        <taxon>Ascomycota</taxon>
        <taxon>Pezizomycotina</taxon>
        <taxon>Sordariomycetes</taxon>
        <taxon>Xylariomycetidae</taxon>
        <taxon>Amphisphaeriales</taxon>
        <taxon>Sporocadaceae</taxon>
        <taxon>Seiridium</taxon>
    </lineage>
</organism>
<name>A0ABR2V178_9PEZI</name>
<feature type="domain" description="CR-type" evidence="9">
    <location>
        <begin position="393"/>
        <end position="474"/>
    </location>
</feature>
<feature type="domain" description="J" evidence="8">
    <location>
        <begin position="234"/>
        <end position="298"/>
    </location>
</feature>
<keyword evidence="3 6" id="KW-0863">Zinc-finger</keyword>
<keyword evidence="2" id="KW-0677">Repeat</keyword>
<evidence type="ECO:0000256" key="7">
    <source>
        <dbReference type="SAM" id="MobiDB-lite"/>
    </source>
</evidence>
<dbReference type="Gene3D" id="2.60.260.20">
    <property type="entry name" value="Urease metallochaperone UreE, N-terminal domain"/>
    <property type="match status" value="2"/>
</dbReference>
<dbReference type="InterPro" id="IPR001623">
    <property type="entry name" value="DnaJ_domain"/>
</dbReference>
<dbReference type="InterPro" id="IPR025718">
    <property type="entry name" value="SAP30_Sin3-bd"/>
</dbReference>
<evidence type="ECO:0000256" key="2">
    <source>
        <dbReference type="ARBA" id="ARBA00022737"/>
    </source>
</evidence>
<feature type="compositionally biased region" description="Low complexity" evidence="7">
    <location>
        <begin position="61"/>
        <end position="71"/>
    </location>
</feature>
<evidence type="ECO:0000256" key="6">
    <source>
        <dbReference type="PROSITE-ProRule" id="PRU00546"/>
    </source>
</evidence>
<dbReference type="PANTHER" id="PTHR43096:SF52">
    <property type="entry name" value="DNAJ HOMOLOG 1, MITOCHONDRIAL-RELATED"/>
    <property type="match status" value="1"/>
</dbReference>
<dbReference type="Pfam" id="PF00226">
    <property type="entry name" value="DnaJ"/>
    <property type="match status" value="1"/>
</dbReference>
<keyword evidence="5" id="KW-0143">Chaperone</keyword>
<feature type="compositionally biased region" description="Basic and acidic residues" evidence="7">
    <location>
        <begin position="675"/>
        <end position="708"/>
    </location>
</feature>
<dbReference type="CDD" id="cd06257">
    <property type="entry name" value="DnaJ"/>
    <property type="match status" value="1"/>
</dbReference>
<dbReference type="InterPro" id="IPR001305">
    <property type="entry name" value="HSP_DnaJ_Cys-rich_dom"/>
</dbReference>
<keyword evidence="11" id="KW-1185">Reference proteome</keyword>
<evidence type="ECO:0000259" key="9">
    <source>
        <dbReference type="PROSITE" id="PS51188"/>
    </source>
</evidence>
<feature type="zinc finger region" description="CR-type" evidence="6">
    <location>
        <begin position="393"/>
        <end position="474"/>
    </location>
</feature>
<dbReference type="CDD" id="cd10719">
    <property type="entry name" value="DnaJ_zf"/>
    <property type="match status" value="1"/>
</dbReference>
<feature type="compositionally biased region" description="Basic and acidic residues" evidence="7">
    <location>
        <begin position="8"/>
        <end position="32"/>
    </location>
</feature>
<dbReference type="PRINTS" id="PR00625">
    <property type="entry name" value="JDOMAIN"/>
</dbReference>
<dbReference type="InterPro" id="IPR036410">
    <property type="entry name" value="HSP_DnaJ_Cys-rich_dom_sf"/>
</dbReference>
<sequence length="708" mass="75479">MPPSKSKANHDDPKAETPSTKERNGHGTKENHLVNGGSKLRRVASSAGSNLRETTAVNGHPPAATTAAVTQPKPPPGLDWSSFDRELLHDYRREHNLDTPTAFTHSYHQTVLSRPGSIGPYSPSMARKREYKRQNKNDLTHVVRKHFNGLGIQENEVVVNFLHKTSAKKALKLDPWYFRPEATRNGATDRAIASMPIGVSSVGDGSTLKKFLDDSSRFKKLEAADYSSFSSVRDPYKALGVAKGASPGDIKKAYYGLAKKYHPDTNKDPGAKDKFGEIQSAYEILSDPKKKEQFDQFGASGFDSNGEPQPGGGNPFGAGGPFSGFGGGFGGQGGFGANINLDDIFQHFAGGANPFGGNAGGRRGRSNPFQQEILVGENIEVQTSISFMEAAKGTQKTITIHPTVPCGTCSGSGLKSGSKRTECKSCGGTGTEVHFVAGGFQMASTCGTCKGSGQTTPRGSECRTCSGNGVVRDRKTITVDIPGGIEDGMRLRVDGEGDAPSLGDAAPPNARTARGDLYVLVRVASDPKFKRNGSDILYTASLPLTTALLGGELTVPTLDGEVAIKINTGTNTGDKITLGGMGMKKLGGRRSGSGDLKVEFRVAMPKYLSANQRTIVEMLADEMGDKTAKRIMNVKMPNSNPSPNPSKDDDPETHRNEGFLKSIWHNLTQHPAHQKKPENSSTSEKKPDETTGKKPDSEPKKEAGSGSG</sequence>
<dbReference type="Proteomes" id="UP001408356">
    <property type="component" value="Unassembled WGS sequence"/>
</dbReference>
<dbReference type="InterPro" id="IPR012724">
    <property type="entry name" value="DnaJ"/>
</dbReference>
<dbReference type="SUPFAM" id="SSF57938">
    <property type="entry name" value="DnaJ/Hsp40 cysteine-rich domain"/>
    <property type="match status" value="1"/>
</dbReference>
<dbReference type="InterPro" id="IPR038291">
    <property type="entry name" value="SAP30_C_sf"/>
</dbReference>
<dbReference type="Gene3D" id="2.10.230.10">
    <property type="entry name" value="Heat shock protein DnaJ, cysteine-rich domain"/>
    <property type="match status" value="1"/>
</dbReference>